<evidence type="ECO:0000313" key="4">
    <source>
        <dbReference type="EMBL" id="OAA60754.1"/>
    </source>
</evidence>
<accession>A0A167TMK8</accession>
<dbReference type="Gene3D" id="3.10.350.10">
    <property type="entry name" value="LysM domain"/>
    <property type="match status" value="1"/>
</dbReference>
<proteinExistence type="inferred from homology"/>
<protein>
    <submittedName>
        <fullName evidence="4">WSC domain protein</fullName>
    </submittedName>
</protein>
<dbReference type="STRING" id="1081104.A0A167TMK8"/>
<evidence type="ECO:0000259" key="3">
    <source>
        <dbReference type="PROSITE" id="PS51212"/>
    </source>
</evidence>
<keyword evidence="5" id="KW-1185">Reference proteome</keyword>
<dbReference type="Pfam" id="PF01822">
    <property type="entry name" value="WSC"/>
    <property type="match status" value="1"/>
</dbReference>
<comment type="similarity">
    <text evidence="1">Belongs to the secreted LysM effector family.</text>
</comment>
<dbReference type="InterPro" id="IPR036779">
    <property type="entry name" value="LysM_dom_sf"/>
</dbReference>
<name>A0A167TMK8_CORFA</name>
<feature type="signal peptide" evidence="2">
    <location>
        <begin position="1"/>
        <end position="21"/>
    </location>
</feature>
<dbReference type="PROSITE" id="PS51212">
    <property type="entry name" value="WSC"/>
    <property type="match status" value="1"/>
</dbReference>
<gene>
    <name evidence="4" type="ORF">ISF_05793</name>
</gene>
<dbReference type="InterPro" id="IPR002889">
    <property type="entry name" value="WSC_carb-bd"/>
</dbReference>
<dbReference type="GeneID" id="30022085"/>
<feature type="domain" description="WSC" evidence="3">
    <location>
        <begin position="112"/>
        <end position="203"/>
    </location>
</feature>
<evidence type="ECO:0000256" key="1">
    <source>
        <dbReference type="ARBA" id="ARBA00044955"/>
    </source>
</evidence>
<keyword evidence="2" id="KW-0732">Signal</keyword>
<feature type="chain" id="PRO_5007892627" evidence="2">
    <location>
        <begin position="22"/>
        <end position="527"/>
    </location>
</feature>
<dbReference type="Proteomes" id="UP000076744">
    <property type="component" value="Unassembled WGS sequence"/>
</dbReference>
<dbReference type="AlphaFoldDB" id="A0A167TMK8"/>
<dbReference type="OrthoDB" id="2019572at2759"/>
<dbReference type="EMBL" id="AZHB01000014">
    <property type="protein sequence ID" value="OAA60754.1"/>
    <property type="molecule type" value="Genomic_DNA"/>
</dbReference>
<evidence type="ECO:0000256" key="2">
    <source>
        <dbReference type="SAM" id="SignalP"/>
    </source>
</evidence>
<dbReference type="RefSeq" id="XP_018703425.1">
    <property type="nucleotide sequence ID" value="XM_018849398.1"/>
</dbReference>
<sequence>MKSARLLFTAWLAGLVEVAWADTEPFLSYDIRTIKGCSYWYDNYGKRTCESIRKAWEVSPEDFARWNPSLTVDCKGWSKHAYCVAVASENTSSSTTSTTTTTTTTSTSVSPVWTDIGCYKDASIHPFQTQLAVPNDLTRLECEGHCWDAGYKYVGFKAGTECWCGEYVQGDFSPSPTDCAMPCAGNASEICGGEGVFNVVAGNKPAWTPKKTPASTTAATSASVITVPTSSTSVSPPGASETAFLLMSHKNGDCTGDVTNEVLIRSDSDGMCIDTNCEVSSLDIASLGGCPDGEIQIGYWQNAGCSGEWYGYGYGSRNTCRQLWSGGDSFKSLWLRCAKPENDCVNKKTCTVSPEPSHGICRGGQPESDVSFSLKSHYHADCTGNQHNDVTIKQDTNGMCVNLDCQVASLDIGSAGNCPDGEFSFTTANKIAEEMPMPKRSSGRIVVLNGFPGTGKLTILKQAKTLLPADMTCLLDNHLLIDPVVAIVPGRSDEHHQLRRRVRAPIFGKLGERGKGRLHHPHDGMPS</sequence>
<comment type="caution">
    <text evidence="4">The sequence shown here is derived from an EMBL/GenBank/DDBJ whole genome shotgun (WGS) entry which is preliminary data.</text>
</comment>
<dbReference type="SMART" id="SM00321">
    <property type="entry name" value="WSC"/>
    <property type="match status" value="1"/>
</dbReference>
<organism evidence="4 5">
    <name type="scientific">Cordyceps fumosorosea (strain ARSEF 2679)</name>
    <name type="common">Isaria fumosorosea</name>
    <dbReference type="NCBI Taxonomy" id="1081104"/>
    <lineage>
        <taxon>Eukaryota</taxon>
        <taxon>Fungi</taxon>
        <taxon>Dikarya</taxon>
        <taxon>Ascomycota</taxon>
        <taxon>Pezizomycotina</taxon>
        <taxon>Sordariomycetes</taxon>
        <taxon>Hypocreomycetidae</taxon>
        <taxon>Hypocreales</taxon>
        <taxon>Cordycipitaceae</taxon>
        <taxon>Cordyceps</taxon>
    </lineage>
</organism>
<reference evidence="4 5" key="1">
    <citation type="journal article" date="2016" name="Genome Biol. Evol.">
        <title>Divergent and convergent evolution of fungal pathogenicity.</title>
        <authorList>
            <person name="Shang Y."/>
            <person name="Xiao G."/>
            <person name="Zheng P."/>
            <person name="Cen K."/>
            <person name="Zhan S."/>
            <person name="Wang C."/>
        </authorList>
    </citation>
    <scope>NUCLEOTIDE SEQUENCE [LARGE SCALE GENOMIC DNA]</scope>
    <source>
        <strain evidence="4 5">ARSEF 2679</strain>
    </source>
</reference>
<evidence type="ECO:0000313" key="5">
    <source>
        <dbReference type="Proteomes" id="UP000076744"/>
    </source>
</evidence>